<organism evidence="2 3">
    <name type="scientific">Micromonospora coerulea</name>
    <dbReference type="NCBI Taxonomy" id="47856"/>
    <lineage>
        <taxon>Bacteria</taxon>
        <taxon>Bacillati</taxon>
        <taxon>Actinomycetota</taxon>
        <taxon>Actinomycetes</taxon>
        <taxon>Micromonosporales</taxon>
        <taxon>Micromonosporaceae</taxon>
        <taxon>Micromonospora</taxon>
    </lineage>
</organism>
<comment type="caution">
    <text evidence="2">The sequence shown here is derived from an EMBL/GenBank/DDBJ whole genome shotgun (WGS) entry which is preliminary data.</text>
</comment>
<dbReference type="EMBL" id="BAABGU010000005">
    <property type="protein sequence ID" value="GAA4565617.1"/>
    <property type="molecule type" value="Genomic_DNA"/>
</dbReference>
<evidence type="ECO:0000256" key="1">
    <source>
        <dbReference type="SAM" id="MobiDB-lite"/>
    </source>
</evidence>
<sequence length="62" mass="6932">MPNSLPERLPNGNLRVLMRAEGPGGIIGDGVAEIGPEHPAYETWDRNLRDRERDQDGPLERP</sequence>
<name>A0ABP8SCG9_9ACTN</name>
<evidence type="ECO:0000313" key="2">
    <source>
        <dbReference type="EMBL" id="GAA4565617.1"/>
    </source>
</evidence>
<reference evidence="3" key="1">
    <citation type="journal article" date="2019" name="Int. J. Syst. Evol. Microbiol.">
        <title>The Global Catalogue of Microorganisms (GCM) 10K type strain sequencing project: providing services to taxonomists for standard genome sequencing and annotation.</title>
        <authorList>
            <consortium name="The Broad Institute Genomics Platform"/>
            <consortium name="The Broad Institute Genome Sequencing Center for Infectious Disease"/>
            <person name="Wu L."/>
            <person name="Ma J."/>
        </authorList>
    </citation>
    <scope>NUCLEOTIDE SEQUENCE [LARGE SCALE GENOMIC DNA]</scope>
    <source>
        <strain evidence="3">JCM 3175</strain>
    </source>
</reference>
<feature type="compositionally biased region" description="Basic and acidic residues" evidence="1">
    <location>
        <begin position="35"/>
        <end position="62"/>
    </location>
</feature>
<dbReference type="Proteomes" id="UP001500307">
    <property type="component" value="Unassembled WGS sequence"/>
</dbReference>
<accession>A0ABP8SCG9</accession>
<feature type="region of interest" description="Disordered" evidence="1">
    <location>
        <begin position="21"/>
        <end position="62"/>
    </location>
</feature>
<proteinExistence type="predicted"/>
<protein>
    <submittedName>
        <fullName evidence="2">Uncharacterized protein</fullName>
    </submittedName>
</protein>
<keyword evidence="3" id="KW-1185">Reference proteome</keyword>
<evidence type="ECO:0000313" key="3">
    <source>
        <dbReference type="Proteomes" id="UP001500307"/>
    </source>
</evidence>
<gene>
    <name evidence="2" type="ORF">GCM10023176_14130</name>
</gene>